<evidence type="ECO:0000256" key="10">
    <source>
        <dbReference type="PROSITE-ProRule" id="PRU10141"/>
    </source>
</evidence>
<dbReference type="PROSITE" id="PS51178">
    <property type="entry name" value="PASTA"/>
    <property type="match status" value="3"/>
</dbReference>
<name>A0ABU2B7P9_9CORY</name>
<dbReference type="Proteomes" id="UP001183619">
    <property type="component" value="Unassembled WGS sequence"/>
</dbReference>
<evidence type="ECO:0000313" key="13">
    <source>
        <dbReference type="EMBL" id="MDR7354311.1"/>
    </source>
</evidence>
<evidence type="ECO:0000256" key="9">
    <source>
        <dbReference type="ARBA" id="ARBA00048679"/>
    </source>
</evidence>
<comment type="caution">
    <text evidence="13">The sequence shown here is derived from an EMBL/GenBank/DDBJ whole genome shotgun (WGS) entry which is preliminary data.</text>
</comment>
<dbReference type="PROSITE" id="PS50011">
    <property type="entry name" value="PROTEIN_KINASE_DOM"/>
    <property type="match status" value="1"/>
</dbReference>
<dbReference type="InterPro" id="IPR008271">
    <property type="entry name" value="Ser/Thr_kinase_AS"/>
</dbReference>
<evidence type="ECO:0000256" key="3">
    <source>
        <dbReference type="ARBA" id="ARBA00022679"/>
    </source>
</evidence>
<dbReference type="PROSITE" id="PS00107">
    <property type="entry name" value="PROTEIN_KINASE_ATP"/>
    <property type="match status" value="1"/>
</dbReference>
<evidence type="ECO:0000256" key="4">
    <source>
        <dbReference type="ARBA" id="ARBA00022737"/>
    </source>
</evidence>
<accession>A0ABU2B7P9</accession>
<dbReference type="Pfam" id="PF00069">
    <property type="entry name" value="Pkinase"/>
    <property type="match status" value="1"/>
</dbReference>
<dbReference type="EC" id="2.7.11.1" evidence="1"/>
<dbReference type="RefSeq" id="WP_277103246.1">
    <property type="nucleotide sequence ID" value="NZ_BAAAJS010000028.1"/>
</dbReference>
<feature type="domain" description="Protein kinase" evidence="11">
    <location>
        <begin position="9"/>
        <end position="278"/>
    </location>
</feature>
<dbReference type="NCBIfam" id="NF033483">
    <property type="entry name" value="PknB_PASTA_kin"/>
    <property type="match status" value="1"/>
</dbReference>
<evidence type="ECO:0000313" key="14">
    <source>
        <dbReference type="Proteomes" id="UP001183619"/>
    </source>
</evidence>
<evidence type="ECO:0000256" key="5">
    <source>
        <dbReference type="ARBA" id="ARBA00022741"/>
    </source>
</evidence>
<protein>
    <recommendedName>
        <fullName evidence="1">non-specific serine/threonine protein kinase</fullName>
        <ecNumber evidence="1">2.7.11.1</ecNumber>
    </recommendedName>
</protein>
<proteinExistence type="predicted"/>
<evidence type="ECO:0000256" key="6">
    <source>
        <dbReference type="ARBA" id="ARBA00022777"/>
    </source>
</evidence>
<dbReference type="InterPro" id="IPR011009">
    <property type="entry name" value="Kinase-like_dom_sf"/>
</dbReference>
<dbReference type="Gene3D" id="3.30.200.20">
    <property type="entry name" value="Phosphorylase Kinase, domain 1"/>
    <property type="match status" value="1"/>
</dbReference>
<dbReference type="SUPFAM" id="SSF54184">
    <property type="entry name" value="Penicillin-binding protein 2x (pbp-2x), c-terminal domain"/>
    <property type="match status" value="1"/>
</dbReference>
<keyword evidence="4" id="KW-0677">Repeat</keyword>
<gene>
    <name evidence="13" type="ORF">J2S37_000849</name>
</gene>
<dbReference type="SMART" id="SM00220">
    <property type="entry name" value="S_TKc"/>
    <property type="match status" value="1"/>
</dbReference>
<feature type="domain" description="PASTA" evidence="12">
    <location>
        <begin position="508"/>
        <end position="572"/>
    </location>
</feature>
<reference evidence="13 14" key="1">
    <citation type="submission" date="2023-07" db="EMBL/GenBank/DDBJ databases">
        <title>Sequencing the genomes of 1000 actinobacteria strains.</title>
        <authorList>
            <person name="Klenk H.-P."/>
        </authorList>
    </citation>
    <scope>NUCLEOTIDE SEQUENCE [LARGE SCALE GENOMIC DNA]</scope>
    <source>
        <strain evidence="13 14">DSM 44508</strain>
    </source>
</reference>
<dbReference type="EMBL" id="JAVDYF010000001">
    <property type="protein sequence ID" value="MDR7354311.1"/>
    <property type="molecule type" value="Genomic_DNA"/>
</dbReference>
<dbReference type="InterPro" id="IPR017441">
    <property type="entry name" value="Protein_kinase_ATP_BS"/>
</dbReference>
<dbReference type="CDD" id="cd06577">
    <property type="entry name" value="PASTA_pknB"/>
    <property type="match status" value="4"/>
</dbReference>
<keyword evidence="6 13" id="KW-0418">Kinase</keyword>
<comment type="catalytic activity">
    <reaction evidence="8">
        <text>L-threonyl-[protein] + ATP = O-phospho-L-threonyl-[protein] + ADP + H(+)</text>
        <dbReference type="Rhea" id="RHEA:46608"/>
        <dbReference type="Rhea" id="RHEA-COMP:11060"/>
        <dbReference type="Rhea" id="RHEA-COMP:11605"/>
        <dbReference type="ChEBI" id="CHEBI:15378"/>
        <dbReference type="ChEBI" id="CHEBI:30013"/>
        <dbReference type="ChEBI" id="CHEBI:30616"/>
        <dbReference type="ChEBI" id="CHEBI:61977"/>
        <dbReference type="ChEBI" id="CHEBI:456216"/>
        <dbReference type="EC" id="2.7.11.1"/>
    </reaction>
</comment>
<evidence type="ECO:0000256" key="8">
    <source>
        <dbReference type="ARBA" id="ARBA00047899"/>
    </source>
</evidence>
<dbReference type="SMART" id="SM00740">
    <property type="entry name" value="PASTA"/>
    <property type="match status" value="4"/>
</dbReference>
<dbReference type="PROSITE" id="PS00108">
    <property type="entry name" value="PROTEIN_KINASE_ST"/>
    <property type="match status" value="1"/>
</dbReference>
<evidence type="ECO:0000256" key="2">
    <source>
        <dbReference type="ARBA" id="ARBA00022527"/>
    </source>
</evidence>
<sequence length="653" mass="69519">MSDIIANRYELGPVVGTGGMSEVYQATDTLLGREVAIKVLRQDLARDVNFRERFRKEAHNAGRLNHPAIVAVYDTGETERDGISTPYIVMELVNGRNLRDIVREGGPLSPEEAATTLIPVCEALQASHDAGIVHRDIKPANVMITNTGVVKIMDFGIARALDDATSAMTQTSAVIGTAQYLSPEQARGKAVDGRSDIYALGCVMYDIITGRPPFEGETPFAVAYQHVQEDPTPPSDFIPDLSPTAALNVNAVVLTAMAKHPGDRYQTATDMAEDLKRLERNAVTMAARHYIEPSDYEDEVEEHAVEAAPTTQMFSPATVAAPAQEEVYEPEPPRRLGLKILVGTLALASLGIVGAFTYEYFTGGQNSGFGLNKQLIELPDYAGYTREAAASDLAAKGLQVQISEEANPTVERGDVIRTNPAAGSSIQSGTTVTLFVSSGKEVTEVPDLTGKSTAEANNILNAAGLELDSVVREDSSDKVEEGKIMEQTPSAGSQVSKGSKVTITVSMGVAKERVPVVTGMLWSQAEGNLTSLGFEPVVEVIDHTAPEGTVVEVAGEGTQVDARSRITVRISNGQMITMPDLVGLNMTAAVKALHDAGWKGQANQIALGDPLKTSSLVDGGRVAVQVQPAGSHIRKDSAIAVSLWEFDIASLAP</sequence>
<dbReference type="InterPro" id="IPR005543">
    <property type="entry name" value="PASTA_dom"/>
</dbReference>
<dbReference type="PANTHER" id="PTHR43289:SF6">
    <property type="entry name" value="SERINE_THREONINE-PROTEIN KINASE NEKL-3"/>
    <property type="match status" value="1"/>
</dbReference>
<evidence type="ECO:0000256" key="7">
    <source>
        <dbReference type="ARBA" id="ARBA00022840"/>
    </source>
</evidence>
<dbReference type="Gene3D" id="3.30.10.20">
    <property type="match status" value="4"/>
</dbReference>
<dbReference type="CDD" id="cd14014">
    <property type="entry name" value="STKc_PknB_like"/>
    <property type="match status" value="1"/>
</dbReference>
<feature type="binding site" evidence="10">
    <location>
        <position position="38"/>
    </location>
    <ligand>
        <name>ATP</name>
        <dbReference type="ChEBI" id="CHEBI:30616"/>
    </ligand>
</feature>
<keyword evidence="7 10" id="KW-0067">ATP-binding</keyword>
<evidence type="ECO:0000259" key="12">
    <source>
        <dbReference type="PROSITE" id="PS51178"/>
    </source>
</evidence>
<dbReference type="Pfam" id="PF03793">
    <property type="entry name" value="PASTA"/>
    <property type="match status" value="4"/>
</dbReference>
<comment type="catalytic activity">
    <reaction evidence="9">
        <text>L-seryl-[protein] + ATP = O-phospho-L-seryl-[protein] + ADP + H(+)</text>
        <dbReference type="Rhea" id="RHEA:17989"/>
        <dbReference type="Rhea" id="RHEA-COMP:9863"/>
        <dbReference type="Rhea" id="RHEA-COMP:11604"/>
        <dbReference type="ChEBI" id="CHEBI:15378"/>
        <dbReference type="ChEBI" id="CHEBI:29999"/>
        <dbReference type="ChEBI" id="CHEBI:30616"/>
        <dbReference type="ChEBI" id="CHEBI:83421"/>
        <dbReference type="ChEBI" id="CHEBI:456216"/>
        <dbReference type="EC" id="2.7.11.1"/>
    </reaction>
</comment>
<keyword evidence="5 10" id="KW-0547">Nucleotide-binding</keyword>
<evidence type="ECO:0000259" key="11">
    <source>
        <dbReference type="PROSITE" id="PS50011"/>
    </source>
</evidence>
<dbReference type="Gene3D" id="1.10.510.10">
    <property type="entry name" value="Transferase(Phosphotransferase) domain 1"/>
    <property type="match status" value="1"/>
</dbReference>
<dbReference type="SUPFAM" id="SSF56112">
    <property type="entry name" value="Protein kinase-like (PK-like)"/>
    <property type="match status" value="1"/>
</dbReference>
<keyword evidence="2" id="KW-0723">Serine/threonine-protein kinase</keyword>
<organism evidence="13 14">
    <name type="scientific">Corynebacterium felinum</name>
    <dbReference type="NCBI Taxonomy" id="131318"/>
    <lineage>
        <taxon>Bacteria</taxon>
        <taxon>Bacillati</taxon>
        <taxon>Actinomycetota</taxon>
        <taxon>Actinomycetes</taxon>
        <taxon>Mycobacteriales</taxon>
        <taxon>Corynebacteriaceae</taxon>
        <taxon>Corynebacterium</taxon>
    </lineage>
</organism>
<feature type="domain" description="PASTA" evidence="12">
    <location>
        <begin position="372"/>
        <end position="438"/>
    </location>
</feature>
<dbReference type="InterPro" id="IPR000719">
    <property type="entry name" value="Prot_kinase_dom"/>
</dbReference>
<evidence type="ECO:0000256" key="1">
    <source>
        <dbReference type="ARBA" id="ARBA00012513"/>
    </source>
</evidence>
<keyword evidence="14" id="KW-1185">Reference proteome</keyword>
<dbReference type="GO" id="GO:0004674">
    <property type="term" value="F:protein serine/threonine kinase activity"/>
    <property type="evidence" value="ECO:0007669"/>
    <property type="project" value="UniProtKB-EC"/>
</dbReference>
<dbReference type="PANTHER" id="PTHR43289">
    <property type="entry name" value="MITOGEN-ACTIVATED PROTEIN KINASE KINASE KINASE 20-RELATED"/>
    <property type="match status" value="1"/>
</dbReference>
<keyword evidence="3 13" id="KW-0808">Transferase</keyword>
<feature type="domain" description="PASTA" evidence="12">
    <location>
        <begin position="439"/>
        <end position="507"/>
    </location>
</feature>